<proteinExistence type="predicted"/>
<dbReference type="InterPro" id="IPR001584">
    <property type="entry name" value="Integrase_cat-core"/>
</dbReference>
<reference evidence="3 4" key="1">
    <citation type="submission" date="2020-10" db="EMBL/GenBank/DDBJ databases">
        <title>Phylogeny of dyella-like bacteria.</title>
        <authorList>
            <person name="Fu J."/>
        </authorList>
    </citation>
    <scope>NUCLEOTIDE SEQUENCE [LARGE SCALE GENOMIC DNA]</scope>
    <source>
        <strain evidence="3 4">Gsoil3046</strain>
    </source>
</reference>
<dbReference type="InterPro" id="IPR036397">
    <property type="entry name" value="RNaseH_sf"/>
</dbReference>
<gene>
    <name evidence="3" type="ORF">ISP17_18965</name>
</gene>
<evidence type="ECO:0000256" key="1">
    <source>
        <dbReference type="SAM" id="MobiDB-lite"/>
    </source>
</evidence>
<dbReference type="RefSeq" id="WP_404636028.1">
    <property type="nucleotide sequence ID" value="NZ_JADIKM010000006.1"/>
</dbReference>
<evidence type="ECO:0000313" key="4">
    <source>
        <dbReference type="Proteomes" id="UP001620460"/>
    </source>
</evidence>
<sequence>MLCSQEQLGQLLHKLEIPSSGAAYLAAVRSSPPARRVRSISVPNCCYRYASARMGCSVMAESHLEYLFLLQCEFGFDEILEYWEQPNSVPIEGTNARGHGYRASYTADVLTIHADGIRAYEVKPAERCAELCTTRPRDWLETKNGFVYRPAKEAFAKLGIAHHVVTDRRLNRVELTNYELLLKARSASTPADFREQEQKILKLLVKESALTIGALLRAIGQTDATTVIRLIDSGKVACDLAEERLTNIEDSWVALDAITLRRVREGTTLIALPGNSTVARSDAVSASQAIELMQRIGILEGTSPQSVSPRTMRQWRSKRRTGGAAALVPMTYRRGNRVSRLSMAHEELLQACIARTFLTAESPKPFRCYGAYLHDFAEAGSESEVGERPITFPAFLARIRNLDPEVAARARGGKRAGNAAAPPADPRQRSLLATRPFHRAHIDHAKLDVHLTVMETGGKRLTERPWLTIMTDECTGAVLAMSLSFRAPSRRACALVLRDCVRRQQRLPECIVVDNGKEFESVYFEACLARMGLHKQSRPPGHARYGSSVERTFGVLKEELVMTLPGNAANLREDRGKSSSHKGWKRSKMSLLELHEDLSHYFFQLFNCHASGNRLLSPNAATEAGLKRFGFSGIPTAFDGPFLVSTAIEVGKQLVVDHQRGVRHNGIFYSNPVLRSLHHRARVEAREEPWDHHCLYVLVKEHWYPCFNGPRPSPSNITPNAICEAVTWLDSASLRHDAKFDRLVATHEMRSHMERVESRIPQGSNRRKDAMTHVVTCSPQSPSSFKALPLPATTWDEA</sequence>
<dbReference type="EMBL" id="JADIKM010000006">
    <property type="protein sequence ID" value="MFK2906048.1"/>
    <property type="molecule type" value="Genomic_DNA"/>
</dbReference>
<dbReference type="InterPro" id="IPR012337">
    <property type="entry name" value="RNaseH-like_sf"/>
</dbReference>
<feature type="region of interest" description="Disordered" evidence="1">
    <location>
        <begin position="776"/>
        <end position="798"/>
    </location>
</feature>
<feature type="domain" description="Integrase catalytic" evidence="2">
    <location>
        <begin position="432"/>
        <end position="626"/>
    </location>
</feature>
<accession>A0ABW8JXZ7</accession>
<dbReference type="Gene3D" id="3.30.420.10">
    <property type="entry name" value="Ribonuclease H-like superfamily/Ribonuclease H"/>
    <property type="match status" value="1"/>
</dbReference>
<dbReference type="SUPFAM" id="SSF53098">
    <property type="entry name" value="Ribonuclease H-like"/>
    <property type="match status" value="1"/>
</dbReference>
<name>A0ABW8JXZ7_9GAMM</name>
<evidence type="ECO:0000313" key="3">
    <source>
        <dbReference type="EMBL" id="MFK2906048.1"/>
    </source>
</evidence>
<organism evidence="3 4">
    <name type="scientific">Dyella ginsengisoli</name>
    <dbReference type="NCBI Taxonomy" id="363848"/>
    <lineage>
        <taxon>Bacteria</taxon>
        <taxon>Pseudomonadati</taxon>
        <taxon>Pseudomonadota</taxon>
        <taxon>Gammaproteobacteria</taxon>
        <taxon>Lysobacterales</taxon>
        <taxon>Rhodanobacteraceae</taxon>
        <taxon>Dyella</taxon>
    </lineage>
</organism>
<keyword evidence="4" id="KW-1185">Reference proteome</keyword>
<protein>
    <submittedName>
        <fullName evidence="3">DDE-type integrase/transposase/recombinase</fullName>
    </submittedName>
</protein>
<evidence type="ECO:0000259" key="2">
    <source>
        <dbReference type="PROSITE" id="PS50994"/>
    </source>
</evidence>
<comment type="caution">
    <text evidence="3">The sequence shown here is derived from an EMBL/GenBank/DDBJ whole genome shotgun (WGS) entry which is preliminary data.</text>
</comment>
<dbReference type="Proteomes" id="UP001620460">
    <property type="component" value="Unassembled WGS sequence"/>
</dbReference>
<dbReference type="PROSITE" id="PS50994">
    <property type="entry name" value="INTEGRASE"/>
    <property type="match status" value="1"/>
</dbReference>